<keyword evidence="2" id="KW-0325">Glycoprotein</keyword>
<dbReference type="SUPFAM" id="SSF51126">
    <property type="entry name" value="Pectin lyase-like"/>
    <property type="match status" value="1"/>
</dbReference>
<evidence type="ECO:0000256" key="2">
    <source>
        <dbReference type="ARBA" id="ARBA00023180"/>
    </source>
</evidence>
<name>A0A5C6CVN4_9BACT</name>
<dbReference type="InterPro" id="IPR052063">
    <property type="entry name" value="Polysaccharide_Lyase_1"/>
</dbReference>
<feature type="region of interest" description="Disordered" evidence="3">
    <location>
        <begin position="196"/>
        <end position="215"/>
    </location>
</feature>
<evidence type="ECO:0008006" key="6">
    <source>
        <dbReference type="Google" id="ProtNLM"/>
    </source>
</evidence>
<dbReference type="InterPro" id="IPR011050">
    <property type="entry name" value="Pectin_lyase_fold/virulence"/>
</dbReference>
<dbReference type="Gene3D" id="2.160.20.10">
    <property type="entry name" value="Single-stranded right-handed beta-helix, Pectin lyase-like"/>
    <property type="match status" value="1"/>
</dbReference>
<gene>
    <name evidence="4" type="ORF">Pla144_25110</name>
</gene>
<feature type="compositionally biased region" description="Polar residues" evidence="3">
    <location>
        <begin position="707"/>
        <end position="722"/>
    </location>
</feature>
<dbReference type="PANTHER" id="PTHR42970:SF1">
    <property type="entry name" value="PECTATE LYASE C-RELATED"/>
    <property type="match status" value="1"/>
</dbReference>
<accession>A0A5C6CVN4</accession>
<feature type="region of interest" description="Disordered" evidence="3">
    <location>
        <begin position="652"/>
        <end position="728"/>
    </location>
</feature>
<reference evidence="4 5" key="1">
    <citation type="submission" date="2019-02" db="EMBL/GenBank/DDBJ databases">
        <title>Deep-cultivation of Planctomycetes and their phenomic and genomic characterization uncovers novel biology.</title>
        <authorList>
            <person name="Wiegand S."/>
            <person name="Jogler M."/>
            <person name="Boedeker C."/>
            <person name="Pinto D."/>
            <person name="Vollmers J."/>
            <person name="Rivas-Marin E."/>
            <person name="Kohn T."/>
            <person name="Peeters S.H."/>
            <person name="Heuer A."/>
            <person name="Rast P."/>
            <person name="Oberbeckmann S."/>
            <person name="Bunk B."/>
            <person name="Jeske O."/>
            <person name="Meyerdierks A."/>
            <person name="Storesund J.E."/>
            <person name="Kallscheuer N."/>
            <person name="Luecker S."/>
            <person name="Lage O.M."/>
            <person name="Pohl T."/>
            <person name="Merkel B.J."/>
            <person name="Hornburger P."/>
            <person name="Mueller R.-W."/>
            <person name="Bruemmer F."/>
            <person name="Labrenz M."/>
            <person name="Spormann A.M."/>
            <person name="Op Den Camp H."/>
            <person name="Overmann J."/>
            <person name="Amann R."/>
            <person name="Jetten M.S.M."/>
            <person name="Mascher T."/>
            <person name="Medema M.H."/>
            <person name="Devos D.P."/>
            <person name="Kaster A.-K."/>
            <person name="Ovreas L."/>
            <person name="Rohde M."/>
            <person name="Galperin M.Y."/>
            <person name="Jogler C."/>
        </authorList>
    </citation>
    <scope>NUCLEOTIDE SEQUENCE [LARGE SCALE GENOMIC DNA]</scope>
    <source>
        <strain evidence="4 5">Pla144</strain>
    </source>
</reference>
<sequence>MVLVLIETTICERAYAVTPSRIDLGMDTGRSDTATLGWEEWQVPNGTVAAKIFGEVQVMLHPAGAGEVIEGQWYKAALATGASMATDGVAVQSEEGEPATIVLELDGLNPGRHSLVTYHNAVTDGAVGSYSISIDGEKVIQGIKPTLRVPVNEDAESAYLEFETKPGQPVVIRISVESGSKNCVILNGIEIDGSDPKRKARVPTPENGDWHADGDNGQLHLTWKPAASSKKHLVYVASDKDADRAAEKIANAVENSEFLLGSTSDNGYDLTVDPKASQLVYCWRVDSVDSAGKVTRGDVWNFRVRHLAFPGAEGYGRFAIGGRGGRVIKVNNLDDSGPGSLRAAVEAKGPRTVVLDVGGRIILQDRLIIRDPYLTLAGQSAPGKGICISNYNLGLLGANDCILRFLRVRPGDTAGVTLDGMGMASCDNSIVDHCSISWTQDEAFSSRGAKDITLQRTLISEALNVAGHKKYKKGTQHGYAASIGGDIGSFHHNLLAHCAGRNWSLAGGLDKATRHAGRLDIRNNVVYNWSHRTTDGGAREVNFVNNYYKPGASTKVFHVLMAEREAVPSFGPQMYYVDGNVMEGRFDASQELAGVFERHGEPQENWIVKEPFFESYVSTNSAEETFEDVLSDVGCNRPVLDDHDKRVIEETRSGTTTYEGSVTGYPGLPDSQEDVGGWEDYPETHRSADWDTDGDGMPNWWEERQGLNPNSPPNDLTDSNGDANDDGYTNIEEYLQWMATNGHSE</sequence>
<dbReference type="GO" id="GO:0046872">
    <property type="term" value="F:metal ion binding"/>
    <property type="evidence" value="ECO:0007669"/>
    <property type="project" value="UniProtKB-KW"/>
</dbReference>
<protein>
    <recommendedName>
        <fullName evidence="6">Pectate lyase</fullName>
    </recommendedName>
</protein>
<evidence type="ECO:0000313" key="5">
    <source>
        <dbReference type="Proteomes" id="UP000318437"/>
    </source>
</evidence>
<dbReference type="EMBL" id="SJPS01000003">
    <property type="protein sequence ID" value="TWU27734.1"/>
    <property type="molecule type" value="Genomic_DNA"/>
</dbReference>
<organism evidence="4 5">
    <name type="scientific">Bythopirellula polymerisocia</name>
    <dbReference type="NCBI Taxonomy" id="2528003"/>
    <lineage>
        <taxon>Bacteria</taxon>
        <taxon>Pseudomonadati</taxon>
        <taxon>Planctomycetota</taxon>
        <taxon>Planctomycetia</taxon>
        <taxon>Pirellulales</taxon>
        <taxon>Lacipirellulaceae</taxon>
        <taxon>Bythopirellula</taxon>
    </lineage>
</organism>
<dbReference type="PANTHER" id="PTHR42970">
    <property type="entry name" value="PECTATE LYASE C-RELATED"/>
    <property type="match status" value="1"/>
</dbReference>
<keyword evidence="1" id="KW-0479">Metal-binding</keyword>
<keyword evidence="5" id="KW-1185">Reference proteome</keyword>
<feature type="compositionally biased region" description="Acidic residues" evidence="3">
    <location>
        <begin position="671"/>
        <end position="681"/>
    </location>
</feature>
<evidence type="ECO:0000256" key="3">
    <source>
        <dbReference type="SAM" id="MobiDB-lite"/>
    </source>
</evidence>
<dbReference type="Proteomes" id="UP000318437">
    <property type="component" value="Unassembled WGS sequence"/>
</dbReference>
<comment type="caution">
    <text evidence="4">The sequence shown here is derived from an EMBL/GenBank/DDBJ whole genome shotgun (WGS) entry which is preliminary data.</text>
</comment>
<dbReference type="AlphaFoldDB" id="A0A5C6CVN4"/>
<evidence type="ECO:0000256" key="1">
    <source>
        <dbReference type="ARBA" id="ARBA00022723"/>
    </source>
</evidence>
<dbReference type="InterPro" id="IPR012334">
    <property type="entry name" value="Pectin_lyas_fold"/>
</dbReference>
<evidence type="ECO:0000313" key="4">
    <source>
        <dbReference type="EMBL" id="TWU27734.1"/>
    </source>
</evidence>
<proteinExistence type="predicted"/>